<dbReference type="EMBL" id="CM042029">
    <property type="protein sequence ID" value="KAI3793775.1"/>
    <property type="molecule type" value="Genomic_DNA"/>
</dbReference>
<organism evidence="1 2">
    <name type="scientific">Smallanthus sonchifolius</name>
    <dbReference type="NCBI Taxonomy" id="185202"/>
    <lineage>
        <taxon>Eukaryota</taxon>
        <taxon>Viridiplantae</taxon>
        <taxon>Streptophyta</taxon>
        <taxon>Embryophyta</taxon>
        <taxon>Tracheophyta</taxon>
        <taxon>Spermatophyta</taxon>
        <taxon>Magnoliopsida</taxon>
        <taxon>eudicotyledons</taxon>
        <taxon>Gunneridae</taxon>
        <taxon>Pentapetalae</taxon>
        <taxon>asterids</taxon>
        <taxon>campanulids</taxon>
        <taxon>Asterales</taxon>
        <taxon>Asteraceae</taxon>
        <taxon>Asteroideae</taxon>
        <taxon>Heliantheae alliance</taxon>
        <taxon>Millerieae</taxon>
        <taxon>Smallanthus</taxon>
    </lineage>
</organism>
<reference evidence="1 2" key="2">
    <citation type="journal article" date="2022" name="Mol. Ecol. Resour.">
        <title>The genomes of chicory, endive, great burdock and yacon provide insights into Asteraceae paleo-polyploidization history and plant inulin production.</title>
        <authorList>
            <person name="Fan W."/>
            <person name="Wang S."/>
            <person name="Wang H."/>
            <person name="Wang A."/>
            <person name="Jiang F."/>
            <person name="Liu H."/>
            <person name="Zhao H."/>
            <person name="Xu D."/>
            <person name="Zhang Y."/>
        </authorList>
    </citation>
    <scope>NUCLEOTIDE SEQUENCE [LARGE SCALE GENOMIC DNA]</scope>
    <source>
        <strain evidence="2">cv. Yunnan</strain>
        <tissue evidence="1">Leaves</tissue>
    </source>
</reference>
<gene>
    <name evidence="1" type="ORF">L1987_36397</name>
</gene>
<accession>A0ACB9HF53</accession>
<reference evidence="2" key="1">
    <citation type="journal article" date="2022" name="Mol. Ecol. Resour.">
        <title>The genomes of chicory, endive, great burdock and yacon provide insights into Asteraceae palaeo-polyploidization history and plant inulin production.</title>
        <authorList>
            <person name="Fan W."/>
            <person name="Wang S."/>
            <person name="Wang H."/>
            <person name="Wang A."/>
            <person name="Jiang F."/>
            <person name="Liu H."/>
            <person name="Zhao H."/>
            <person name="Xu D."/>
            <person name="Zhang Y."/>
        </authorList>
    </citation>
    <scope>NUCLEOTIDE SEQUENCE [LARGE SCALE GENOMIC DNA]</scope>
    <source>
        <strain evidence="2">cv. Yunnan</strain>
    </source>
</reference>
<evidence type="ECO:0000313" key="2">
    <source>
        <dbReference type="Proteomes" id="UP001056120"/>
    </source>
</evidence>
<evidence type="ECO:0000313" key="1">
    <source>
        <dbReference type="EMBL" id="KAI3793775.1"/>
    </source>
</evidence>
<dbReference type="Proteomes" id="UP001056120">
    <property type="component" value="Linkage Group LG12"/>
</dbReference>
<proteinExistence type="predicted"/>
<keyword evidence="2" id="KW-1185">Reference proteome</keyword>
<protein>
    <submittedName>
        <fullName evidence="1">Uncharacterized protein</fullName>
    </submittedName>
</protein>
<name>A0ACB9HF53_9ASTR</name>
<sequence>MEMCICLKDHLDAVDRRQDRASLEEEIEVEELIHESEERSSMILVVDGGGHNEETNAIVWFVAGVGKRVGGDD</sequence>
<comment type="caution">
    <text evidence="1">The sequence shown here is derived from an EMBL/GenBank/DDBJ whole genome shotgun (WGS) entry which is preliminary data.</text>
</comment>